<proteinExistence type="predicted"/>
<feature type="domain" description="UspA" evidence="1">
    <location>
        <begin position="7"/>
        <end position="45"/>
    </location>
</feature>
<gene>
    <name evidence="2" type="ORF">DY000_02004408</name>
</gene>
<name>A0ABQ7CJU3_BRACR</name>
<dbReference type="InterPro" id="IPR014729">
    <property type="entry name" value="Rossmann-like_a/b/a_fold"/>
</dbReference>
<organism evidence="2 3">
    <name type="scientific">Brassica cretica</name>
    <name type="common">Mustard</name>
    <dbReference type="NCBI Taxonomy" id="69181"/>
    <lineage>
        <taxon>Eukaryota</taxon>
        <taxon>Viridiplantae</taxon>
        <taxon>Streptophyta</taxon>
        <taxon>Embryophyta</taxon>
        <taxon>Tracheophyta</taxon>
        <taxon>Spermatophyta</taxon>
        <taxon>Magnoliopsida</taxon>
        <taxon>eudicotyledons</taxon>
        <taxon>Gunneridae</taxon>
        <taxon>Pentapetalae</taxon>
        <taxon>rosids</taxon>
        <taxon>malvids</taxon>
        <taxon>Brassicales</taxon>
        <taxon>Brassicaceae</taxon>
        <taxon>Brassiceae</taxon>
        <taxon>Brassica</taxon>
    </lineage>
</organism>
<dbReference type="Pfam" id="PF00582">
    <property type="entry name" value="Usp"/>
    <property type="match status" value="1"/>
</dbReference>
<sequence length="54" mass="5812">MEESSGRKIGVAVDFSECSKKALNWAIDSVVRDGDHLILITVAHDMCGIMSSTS</sequence>
<accession>A0ABQ7CJU3</accession>
<dbReference type="PANTHER" id="PTHR46100">
    <property type="entry name" value="IMP2'P"/>
    <property type="match status" value="1"/>
</dbReference>
<dbReference type="PANTHER" id="PTHR46100:SF4">
    <property type="entry name" value="USPA DOMAIN-CONTAINING PROTEIN"/>
    <property type="match status" value="1"/>
</dbReference>
<dbReference type="InterPro" id="IPR006016">
    <property type="entry name" value="UspA"/>
</dbReference>
<dbReference type="EMBL" id="QGKV02000832">
    <property type="protein sequence ID" value="KAF3552244.1"/>
    <property type="molecule type" value="Genomic_DNA"/>
</dbReference>
<dbReference type="Proteomes" id="UP000266723">
    <property type="component" value="Unassembled WGS sequence"/>
</dbReference>
<keyword evidence="3" id="KW-1185">Reference proteome</keyword>
<dbReference type="SUPFAM" id="SSF52402">
    <property type="entry name" value="Adenine nucleotide alpha hydrolases-like"/>
    <property type="match status" value="1"/>
</dbReference>
<evidence type="ECO:0000313" key="3">
    <source>
        <dbReference type="Proteomes" id="UP000266723"/>
    </source>
</evidence>
<reference evidence="2 3" key="1">
    <citation type="journal article" date="2020" name="BMC Genomics">
        <title>Intraspecific diversification of the crop wild relative Brassica cretica Lam. using demographic model selection.</title>
        <authorList>
            <person name="Kioukis A."/>
            <person name="Michalopoulou V.A."/>
            <person name="Briers L."/>
            <person name="Pirintsos S."/>
            <person name="Studholme D.J."/>
            <person name="Pavlidis P."/>
            <person name="Sarris P.F."/>
        </authorList>
    </citation>
    <scope>NUCLEOTIDE SEQUENCE [LARGE SCALE GENOMIC DNA]</scope>
    <source>
        <strain evidence="3">cv. PFS-1207/04</strain>
    </source>
</reference>
<comment type="caution">
    <text evidence="2">The sequence shown here is derived from an EMBL/GenBank/DDBJ whole genome shotgun (WGS) entry which is preliminary data.</text>
</comment>
<evidence type="ECO:0000313" key="2">
    <source>
        <dbReference type="EMBL" id="KAF3552244.1"/>
    </source>
</evidence>
<protein>
    <recommendedName>
        <fullName evidence="1">UspA domain-containing protein</fullName>
    </recommendedName>
</protein>
<evidence type="ECO:0000259" key="1">
    <source>
        <dbReference type="Pfam" id="PF00582"/>
    </source>
</evidence>
<dbReference type="Gene3D" id="3.40.50.620">
    <property type="entry name" value="HUPs"/>
    <property type="match status" value="1"/>
</dbReference>